<evidence type="ECO:0000256" key="1">
    <source>
        <dbReference type="SAM" id="Phobius"/>
    </source>
</evidence>
<feature type="transmembrane region" description="Helical" evidence="1">
    <location>
        <begin position="58"/>
        <end position="78"/>
    </location>
</feature>
<feature type="transmembrane region" description="Helical" evidence="1">
    <location>
        <begin position="321"/>
        <end position="340"/>
    </location>
</feature>
<feature type="transmembrane region" description="Helical" evidence="1">
    <location>
        <begin position="411"/>
        <end position="429"/>
    </location>
</feature>
<dbReference type="AlphaFoldDB" id="A0A1F7GZ81"/>
<reference evidence="2 3" key="1">
    <citation type="journal article" date="2016" name="Nat. Commun.">
        <title>Thousands of microbial genomes shed light on interconnected biogeochemical processes in an aquifer system.</title>
        <authorList>
            <person name="Anantharaman K."/>
            <person name="Brown C.T."/>
            <person name="Hug L.A."/>
            <person name="Sharon I."/>
            <person name="Castelle C.J."/>
            <person name="Probst A.J."/>
            <person name="Thomas B.C."/>
            <person name="Singh A."/>
            <person name="Wilkins M.J."/>
            <person name="Karaoz U."/>
            <person name="Brodie E.L."/>
            <person name="Williams K.H."/>
            <person name="Hubbard S.S."/>
            <person name="Banfield J.F."/>
        </authorList>
    </citation>
    <scope>NUCLEOTIDE SEQUENCE [LARGE SCALE GENOMIC DNA]</scope>
</reference>
<evidence type="ECO:0000313" key="3">
    <source>
        <dbReference type="Proteomes" id="UP000177913"/>
    </source>
</evidence>
<dbReference type="EMBL" id="MFZO01000039">
    <property type="protein sequence ID" value="OGK24105.1"/>
    <property type="molecule type" value="Genomic_DNA"/>
</dbReference>
<name>A0A1F7GZ81_9BACT</name>
<keyword evidence="1" id="KW-0472">Membrane</keyword>
<dbReference type="Proteomes" id="UP000177913">
    <property type="component" value="Unassembled WGS sequence"/>
</dbReference>
<evidence type="ECO:0008006" key="4">
    <source>
        <dbReference type="Google" id="ProtNLM"/>
    </source>
</evidence>
<evidence type="ECO:0000313" key="2">
    <source>
        <dbReference type="EMBL" id="OGK24105.1"/>
    </source>
</evidence>
<accession>A0A1F7GZ81</accession>
<feature type="transmembrane region" description="Helical" evidence="1">
    <location>
        <begin position="87"/>
        <end position="106"/>
    </location>
</feature>
<feature type="transmembrane region" description="Helical" evidence="1">
    <location>
        <begin position="371"/>
        <end position="390"/>
    </location>
</feature>
<keyword evidence="1" id="KW-1133">Transmembrane helix</keyword>
<protein>
    <recommendedName>
        <fullName evidence="4">Glycosyltransferase RgtA/B/C/D-like domain-containing protein</fullName>
    </recommendedName>
</protein>
<feature type="transmembrane region" description="Helical" evidence="1">
    <location>
        <begin position="112"/>
        <end position="135"/>
    </location>
</feature>
<sequence length="471" mass="55370">MRLVKKHPLCLLFILGFILRISLLFIDYSWDVNSYIVWAKDLRQYGFNGFYDKQSSEVYGIISPNYPPLSLFIFYLLYPLQSIIYKIAWWLNLAIPIFPSNLIFFIQERIFLAAMFKLPAIAADLGIAWLCYLFAKRILSKNQVTEGGSLISPSSRSYRRGIFKLLIPIFILFNPAFFYNSSLWGQIDSLPIFFVLASIYFLLFSNKYLFSSILFVTAILFKQTALIYLPIYIVFFISKYRFTNFLKAFLLSVLFFYFLFIPFLSDLKNPLLPFLIYVEKIVLNQSLPFVTNGAFNFWVLFAGFKEVKDTTLFLFGISYRMWGYIITGFFTLFILFRFTMSSLRKPRLTWRKQGSRLLDSHFRGNDNSQNFFYATFLISLVAFLFLTKMHERYSLLPLAFLLLATLKNQKLLKWFVILSIISFLNHYHSWPVPKINLIFAVISNPQVVLVLSLSNVILFSYLLKKYLSFRT</sequence>
<feature type="transmembrane region" description="Helical" evidence="1">
    <location>
        <begin position="9"/>
        <end position="30"/>
    </location>
</feature>
<comment type="caution">
    <text evidence="2">The sequence shown here is derived from an EMBL/GenBank/DDBJ whole genome shotgun (WGS) entry which is preliminary data.</text>
</comment>
<proteinExistence type="predicted"/>
<keyword evidence="1" id="KW-0812">Transmembrane</keyword>
<feature type="transmembrane region" description="Helical" evidence="1">
    <location>
        <begin position="281"/>
        <end position="301"/>
    </location>
</feature>
<feature type="transmembrane region" description="Helical" evidence="1">
    <location>
        <begin position="242"/>
        <end position="261"/>
    </location>
</feature>
<feature type="transmembrane region" description="Helical" evidence="1">
    <location>
        <begin position="435"/>
        <end position="463"/>
    </location>
</feature>
<gene>
    <name evidence="2" type="ORF">A3C25_05340</name>
</gene>
<organism evidence="2 3">
    <name type="scientific">Candidatus Roizmanbacteria bacterium RIFCSPHIGHO2_02_FULL_38_11</name>
    <dbReference type="NCBI Taxonomy" id="1802039"/>
    <lineage>
        <taxon>Bacteria</taxon>
        <taxon>Candidatus Roizmaniibacteriota</taxon>
    </lineage>
</organism>
<feature type="transmembrane region" description="Helical" evidence="1">
    <location>
        <begin position="162"/>
        <end position="180"/>
    </location>
</feature>